<comment type="caution">
    <text evidence="1">The sequence shown here is derived from an EMBL/GenBank/DDBJ whole genome shotgun (WGS) entry which is preliminary data.</text>
</comment>
<keyword evidence="2" id="KW-1185">Reference proteome</keyword>
<gene>
    <name evidence="1" type="ORF">F5144DRAFT_639165</name>
</gene>
<reference evidence="1 2" key="1">
    <citation type="journal article" date="2021" name="Nat. Commun.">
        <title>Genetic determinants of endophytism in the Arabidopsis root mycobiome.</title>
        <authorList>
            <person name="Mesny F."/>
            <person name="Miyauchi S."/>
            <person name="Thiergart T."/>
            <person name="Pickel B."/>
            <person name="Atanasova L."/>
            <person name="Karlsson M."/>
            <person name="Huettel B."/>
            <person name="Barry K.W."/>
            <person name="Haridas S."/>
            <person name="Chen C."/>
            <person name="Bauer D."/>
            <person name="Andreopoulos W."/>
            <person name="Pangilinan J."/>
            <person name="LaButti K."/>
            <person name="Riley R."/>
            <person name="Lipzen A."/>
            <person name="Clum A."/>
            <person name="Drula E."/>
            <person name="Henrissat B."/>
            <person name="Kohler A."/>
            <person name="Grigoriev I.V."/>
            <person name="Martin F.M."/>
            <person name="Hacquard S."/>
        </authorList>
    </citation>
    <scope>NUCLEOTIDE SEQUENCE [LARGE SCALE GENOMIC DNA]</scope>
    <source>
        <strain evidence="1 2">MPI-SDFR-AT-0079</strain>
    </source>
</reference>
<name>A0ACB7PQ26_9PEZI</name>
<dbReference type="EMBL" id="JAGIZQ010000001">
    <property type="protein sequence ID" value="KAH6651322.1"/>
    <property type="molecule type" value="Genomic_DNA"/>
</dbReference>
<evidence type="ECO:0000313" key="1">
    <source>
        <dbReference type="EMBL" id="KAH6651322.1"/>
    </source>
</evidence>
<dbReference type="Proteomes" id="UP000724584">
    <property type="component" value="Unassembled WGS sequence"/>
</dbReference>
<organism evidence="1 2">
    <name type="scientific">Chaetomium tenue</name>
    <dbReference type="NCBI Taxonomy" id="1854479"/>
    <lineage>
        <taxon>Eukaryota</taxon>
        <taxon>Fungi</taxon>
        <taxon>Dikarya</taxon>
        <taxon>Ascomycota</taxon>
        <taxon>Pezizomycotina</taxon>
        <taxon>Sordariomycetes</taxon>
        <taxon>Sordariomycetidae</taxon>
        <taxon>Sordariales</taxon>
        <taxon>Chaetomiaceae</taxon>
        <taxon>Chaetomium</taxon>
    </lineage>
</organism>
<evidence type="ECO:0000313" key="2">
    <source>
        <dbReference type="Proteomes" id="UP000724584"/>
    </source>
</evidence>
<proteinExistence type="predicted"/>
<accession>A0ACB7PQ26</accession>
<protein>
    <submittedName>
        <fullName evidence="1">Uncharacterized protein</fullName>
    </submittedName>
</protein>
<sequence>MAIITSLPGLSVTVEVEGEAAWEFRHPIRERDNSTRLEGENFDLPPNHEGPLPHVVRYIEGVPGEAFEVVIVKEASFQGRSHHLGYKLYMDGKETGKDQHYPGYPAGKWTSRISGFISGNPTSGYQEHRFRFKDLQLTTDTRGADENISDEDLRRQTLLVREYGRLIVEVYNMDESGWTDSFRTYDVTPELRDPKFSEQALEGSSLDCVVIETSHPIHPPQPEKYREWNHNDPANLPFAVFEFIYRTRHKQKVLRESVSLWNLLPPWTRLQGQENNQRFRHRSRTADEIEESSMAEDYVHREVGQLCSQPRLPRPEAKHSAHQNTLQNTYGTAGKWCVGWETDARRARGRRPY</sequence>